<name>Q94049_CAEEL</name>
<dbReference type="PIR" id="T24880">
    <property type="entry name" value="T24880"/>
</dbReference>
<dbReference type="STRING" id="6239.T13F2.6.1"/>
<dbReference type="eggNOG" id="ENOG502TG9H">
    <property type="taxonomic scope" value="Eukaryota"/>
</dbReference>
<dbReference type="AlphaFoldDB" id="Q94049"/>
<dbReference type="KEGG" id="cel:CELE_T13F2.6"/>
<evidence type="ECO:0007829" key="4">
    <source>
        <dbReference type="PeptideAtlas" id="Q94049"/>
    </source>
</evidence>
<protein>
    <submittedName>
        <fullName evidence="1">DUF4210 domain-containing protein</fullName>
    </submittedName>
</protein>
<keyword evidence="2" id="KW-1185">Reference proteome</keyword>
<dbReference type="PaxDb" id="6239-T13F2.6"/>
<sequence length="579" mass="65258">MNHLNENTQYTNKSDIVSAEILVLDLILKGSTSYKYVVCHQKNLFESTIPLVSLKEFGRNGLQFGTVLNGSFSFDSSKKQIHVKSVKCIYMLPKATPGNKWAQLKLEFDEKLKRNVLACSALTTGCLTYLDKDYTSPSIFNDMLGLIADCELQPKLPKREIGRLLCTVIAVQCPTEKIWKFRIETVKKFDKIVSLAMSANVSVDEHFGLVTREECEEKRDLRLVSSRDFPRDVRIFRSGSHCCESIESGHRRPHHHQSKCMNTCVGEVRLIGKCMAFRMKRCHGMNATQPVPLDSLLSPVIPSASSTTIKSANYSPFIPTTTTGGHVDYGSMRNNVSQLQVNVQSGFVEVVTIAEYSGYTDHDGRPLLWSHDVEFVVDISGMFHDQNLSLGLYEIKVVRFHRSNVFAKWRLARKNPILKAMRTRFHSQSAHSINLATMGVSDISLNEDGICEQEQRPRRRLLSFSRFGSSAQSCCLPRTDSLDKVGLYDALVRNEKTSISSTTSSATVKTFPKANTPLGTKRLNYSRSVSMSNKPIELDDDLMWRHHDTSVLKIVEDEDESVLPKLSLSVDYDENSNVF</sequence>
<dbReference type="HOGENOM" id="CLU_467893_0_0_1"/>
<dbReference type="FunCoup" id="Q94049">
    <property type="interactions" value="880"/>
</dbReference>
<dbReference type="InParanoid" id="Q94049"/>
<dbReference type="WormBase" id="T13F2.6">
    <property type="protein sequence ID" value="CE13629"/>
    <property type="gene ID" value="WBGene00011746"/>
</dbReference>
<organism evidence="1 2">
    <name type="scientific">Caenorhabditis elegans</name>
    <dbReference type="NCBI Taxonomy" id="6239"/>
    <lineage>
        <taxon>Eukaryota</taxon>
        <taxon>Metazoa</taxon>
        <taxon>Ecdysozoa</taxon>
        <taxon>Nematoda</taxon>
        <taxon>Chromadorea</taxon>
        <taxon>Rhabditida</taxon>
        <taxon>Rhabditina</taxon>
        <taxon>Rhabditomorpha</taxon>
        <taxon>Rhabditoidea</taxon>
        <taxon>Rhabditidae</taxon>
        <taxon>Peloderinae</taxon>
        <taxon>Caenorhabditis</taxon>
    </lineage>
</organism>
<reference evidence="1 2" key="1">
    <citation type="journal article" date="1998" name="Science">
        <title>Genome sequence of the nematode C. elegans: a platform for investigating biology.</title>
        <authorList>
            <consortium name="The C. elegans sequencing consortium"/>
            <person name="Sulson J.E."/>
            <person name="Waterston R."/>
        </authorList>
    </citation>
    <scope>NUCLEOTIDE SEQUENCE [LARGE SCALE GENOMIC DNA]</scope>
    <source>
        <strain evidence="1 2">Bristol N2</strain>
    </source>
</reference>
<proteinExistence type="evidence at protein level"/>
<dbReference type="CTD" id="177817"/>
<gene>
    <name evidence="1" type="ORF">CELE_T13F2.6</name>
    <name evidence="1 3" type="ORF">T13F2.6</name>
</gene>
<keyword evidence="4" id="KW-1267">Proteomics identification</keyword>
<dbReference type="AGR" id="WB:WBGene00011746"/>
<evidence type="ECO:0000313" key="3">
    <source>
        <dbReference type="WormBase" id="T13F2.6"/>
    </source>
</evidence>
<dbReference type="OMA" id="HCCESIE"/>
<dbReference type="EMBL" id="BX284604">
    <property type="protein sequence ID" value="CAB03357.1"/>
    <property type="molecule type" value="Genomic_DNA"/>
</dbReference>
<evidence type="ECO:0000313" key="1">
    <source>
        <dbReference type="EMBL" id="CAB03357.1"/>
    </source>
</evidence>
<dbReference type="PeptideAtlas" id="Q94049"/>
<dbReference type="Bgee" id="WBGene00011746">
    <property type="expression patterns" value="Expressed in adult organism and 3 other cell types or tissues"/>
</dbReference>
<evidence type="ECO:0000313" key="2">
    <source>
        <dbReference type="Proteomes" id="UP000001940"/>
    </source>
</evidence>
<dbReference type="Proteomes" id="UP000001940">
    <property type="component" value="Chromosome IV"/>
</dbReference>
<dbReference type="RefSeq" id="NP_501745.1">
    <property type="nucleotide sequence ID" value="NM_069344.5"/>
</dbReference>
<accession>Q94049</accession>
<dbReference type="GeneID" id="177817"/>
<dbReference type="UCSC" id="T13F2.6">
    <property type="organism name" value="c. elegans"/>
</dbReference>
<dbReference type="OrthoDB" id="5841771at2759"/>